<comment type="caution">
    <text evidence="3">The sequence shown here is derived from an EMBL/GenBank/DDBJ whole genome shotgun (WGS) entry which is preliminary data.</text>
</comment>
<evidence type="ECO:0000313" key="4">
    <source>
        <dbReference type="Proteomes" id="UP001195724"/>
    </source>
</evidence>
<evidence type="ECO:0000313" key="3">
    <source>
        <dbReference type="EMBL" id="MBM7814483.1"/>
    </source>
</evidence>
<evidence type="ECO:0000259" key="2">
    <source>
        <dbReference type="SMART" id="SM00470"/>
    </source>
</evidence>
<dbReference type="InterPro" id="IPR003115">
    <property type="entry name" value="ParB_N"/>
</dbReference>
<feature type="compositionally biased region" description="Pro residues" evidence="1">
    <location>
        <begin position="242"/>
        <end position="254"/>
    </location>
</feature>
<name>A0ABS2SE21_9PSEU</name>
<evidence type="ECO:0000256" key="1">
    <source>
        <dbReference type="SAM" id="MobiDB-lite"/>
    </source>
</evidence>
<dbReference type="InterPro" id="IPR036086">
    <property type="entry name" value="ParB/Sulfiredoxin_sf"/>
</dbReference>
<dbReference type="EMBL" id="JAFBCL010000001">
    <property type="protein sequence ID" value="MBM7814483.1"/>
    <property type="molecule type" value="Genomic_DNA"/>
</dbReference>
<dbReference type="SMART" id="SM00470">
    <property type="entry name" value="ParB"/>
    <property type="match status" value="1"/>
</dbReference>
<protein>
    <submittedName>
        <fullName evidence="3">ParB-like chromosome segregation protein Spo0J</fullName>
    </submittedName>
</protein>
<dbReference type="Proteomes" id="UP001195724">
    <property type="component" value="Unassembled WGS sequence"/>
</dbReference>
<dbReference type="SUPFAM" id="SSF110849">
    <property type="entry name" value="ParB/Sulfiredoxin"/>
    <property type="match status" value="1"/>
</dbReference>
<proteinExistence type="predicted"/>
<reference evidence="3 4" key="1">
    <citation type="submission" date="2021-01" db="EMBL/GenBank/DDBJ databases">
        <title>Sequencing the genomes of 1000 actinobacteria strains.</title>
        <authorList>
            <person name="Klenk H.-P."/>
        </authorList>
    </citation>
    <scope>NUCLEOTIDE SEQUENCE [LARGE SCALE GENOMIC DNA]</scope>
    <source>
        <strain evidence="3 4">DSM 44581</strain>
    </source>
</reference>
<organism evidence="3 4">
    <name type="scientific">Saccharothrix algeriensis</name>
    <dbReference type="NCBI Taxonomy" id="173560"/>
    <lineage>
        <taxon>Bacteria</taxon>
        <taxon>Bacillati</taxon>
        <taxon>Actinomycetota</taxon>
        <taxon>Actinomycetes</taxon>
        <taxon>Pseudonocardiales</taxon>
        <taxon>Pseudonocardiaceae</taxon>
        <taxon>Saccharothrix</taxon>
    </lineage>
</organism>
<gene>
    <name evidence="3" type="ORF">JOE68_005348</name>
</gene>
<accession>A0ABS2SE21</accession>
<feature type="domain" description="ParB-like N-terminal" evidence="2">
    <location>
        <begin position="30"/>
        <end position="114"/>
    </location>
</feature>
<feature type="region of interest" description="Disordered" evidence="1">
    <location>
        <begin position="230"/>
        <end position="262"/>
    </location>
</feature>
<sequence>MAEGVAPLVRAAGEGRLADLDQHLARCTPGRVPLDELVVGESPRIVGVDPEYARALVEVDDRLPAIVVNQRTMEIIDGRHRLHAARLRGEQVIDVLFFDGTADEAFLLAVRLNAVHGLPLSQADRNAAARRIIAAHGAWSDRAIAGVVGLSAKTVGALRRVVPAGGAPVRLGRDGRVRPLNTAEARRRVGQLLVELPEASLREVARRADVSVGTVRDVRRRLRVGADPVPVRQRRAERAGTPPRPVGEPCPPPDLGSLKRDPSMRFSEIGRGILRMLDVGTFGAEQWQRYTDMVPAHAIGALADAARRCAESWELFARQLEERERRNSDTWMAL</sequence>
<keyword evidence="4" id="KW-1185">Reference proteome</keyword>